<keyword evidence="1" id="KW-0812">Transmembrane</keyword>
<reference evidence="3" key="1">
    <citation type="submission" date="2018-08" db="EMBL/GenBank/DDBJ databases">
        <authorList>
            <person name="Khan S.A."/>
            <person name="J S.E."/>
        </authorList>
    </citation>
    <scope>NUCLEOTIDE SEQUENCE [LARGE SCALE GENOMIC DNA]</scope>
    <source>
        <strain evidence="3">PoM-212</strain>
    </source>
</reference>
<evidence type="ECO:0000256" key="1">
    <source>
        <dbReference type="SAM" id="Phobius"/>
    </source>
</evidence>
<dbReference type="AlphaFoldDB" id="A0A426RND8"/>
<accession>A0A426RND8</accession>
<organism evidence="2 3">
    <name type="scientific">Maribacter algicola</name>
    <dbReference type="NCBI Taxonomy" id="2498892"/>
    <lineage>
        <taxon>Bacteria</taxon>
        <taxon>Pseudomonadati</taxon>
        <taxon>Bacteroidota</taxon>
        <taxon>Flavobacteriia</taxon>
        <taxon>Flavobacteriales</taxon>
        <taxon>Flavobacteriaceae</taxon>
        <taxon>Maribacter</taxon>
    </lineage>
</organism>
<feature type="transmembrane region" description="Helical" evidence="1">
    <location>
        <begin position="556"/>
        <end position="573"/>
    </location>
</feature>
<feature type="transmembrane region" description="Helical" evidence="1">
    <location>
        <begin position="12"/>
        <end position="29"/>
    </location>
</feature>
<dbReference type="Proteomes" id="UP000286990">
    <property type="component" value="Unassembled WGS sequence"/>
</dbReference>
<protein>
    <submittedName>
        <fullName evidence="2">Uncharacterized protein</fullName>
    </submittedName>
</protein>
<evidence type="ECO:0000313" key="3">
    <source>
        <dbReference type="Proteomes" id="UP000286990"/>
    </source>
</evidence>
<reference evidence="3" key="2">
    <citation type="submission" date="2018-12" db="EMBL/GenBank/DDBJ databases">
        <title>Maribacter lutimaris sp. nov., isolated from marine sediment.</title>
        <authorList>
            <person name="Kim K.K."/>
        </authorList>
    </citation>
    <scope>NUCLEOTIDE SEQUENCE [LARGE SCALE GENOMIC DNA]</scope>
    <source>
        <strain evidence="3">PoM-212</strain>
    </source>
</reference>
<dbReference type="RefSeq" id="WP_125222316.1">
    <property type="nucleotide sequence ID" value="NZ_QUSX01000001.1"/>
</dbReference>
<dbReference type="InterPro" id="IPR029062">
    <property type="entry name" value="Class_I_gatase-like"/>
</dbReference>
<feature type="transmembrane region" description="Helical" evidence="1">
    <location>
        <begin position="41"/>
        <end position="59"/>
    </location>
</feature>
<keyword evidence="3" id="KW-1185">Reference proteome</keyword>
<gene>
    <name evidence="2" type="ORF">DZC72_08115</name>
</gene>
<sequence>MWSNLSFENIEWFTVVVLTAILLWGIFVWKSWNGRADKRFYLNSFMGFVAVLCLSLLVLRPTYLQKVKGEAVLLTDGYQKETLDSIKRTNRKISVLDYTPGMNLSSSLDSIDRLLITGYGVRDYDLWQFKQSSVSFLPEDVSDGILQLKYDQEVMVGDELTVEGLFKNPIPQSKLILHGPGGNPLDSIVFLNKEEQGFTLKTNLKASGKFLFFLQEKDSSDTVYNTEPLPVVVKTKAPLKILMVNEFPSFETKYLKNFLSEEGHRVIAKTKLTKQKYKFEYFNTESQPIYSLNSDNLASFDLVIFDDLSLNMLSNSERTVLTEAIQQNGLGVFVQQTENRFQSKNNLGAFEIQPDTENTLKVGVVAEPLLEKYPVSFPATGLMEMAIGNYGNSKRLGLGQIGTTSLKNTYELLLDGKQAEYKEIWTSLINGLRKQTQNMGAFRSEYNWAFVNEPYDFSFFTSEENPAVVLDNHYRVPLLKNTIVADEWQGTVYPKEKGWHELVSDLDTTVSKNFYVMEEGNWSSLTSQNTLKRNKRFFDTSFTDYKEKYLPYRIPPIWFFLIFLSAMAYLWLVPKLR</sequence>
<comment type="caution">
    <text evidence="2">The sequence shown here is derived from an EMBL/GenBank/DDBJ whole genome shotgun (WGS) entry which is preliminary data.</text>
</comment>
<dbReference type="EMBL" id="QUSX01000001">
    <property type="protein sequence ID" value="RRQ50496.1"/>
    <property type="molecule type" value="Genomic_DNA"/>
</dbReference>
<name>A0A426RND8_9FLAO</name>
<dbReference type="SUPFAM" id="SSF52317">
    <property type="entry name" value="Class I glutamine amidotransferase-like"/>
    <property type="match status" value="1"/>
</dbReference>
<proteinExistence type="predicted"/>
<evidence type="ECO:0000313" key="2">
    <source>
        <dbReference type="EMBL" id="RRQ50496.1"/>
    </source>
</evidence>
<dbReference type="OrthoDB" id="980086at2"/>
<keyword evidence="1" id="KW-0472">Membrane</keyword>
<keyword evidence="1" id="KW-1133">Transmembrane helix</keyword>